<evidence type="ECO:0000256" key="10">
    <source>
        <dbReference type="RuleBase" id="RU365056"/>
    </source>
</evidence>
<keyword evidence="12" id="KW-0812">Transmembrane</keyword>
<dbReference type="CDD" id="cd02893">
    <property type="entry name" value="FTase"/>
    <property type="match status" value="1"/>
</dbReference>
<keyword evidence="5 10" id="KW-0808">Transferase</keyword>
<evidence type="ECO:0000256" key="3">
    <source>
        <dbReference type="ARBA" id="ARBA00015798"/>
    </source>
</evidence>
<evidence type="ECO:0000256" key="2">
    <source>
        <dbReference type="ARBA" id="ARBA00012702"/>
    </source>
</evidence>
<keyword evidence="8 10" id="KW-0862">Zinc</keyword>
<accession>A0AAF0QA19</accession>
<evidence type="ECO:0000256" key="6">
    <source>
        <dbReference type="ARBA" id="ARBA00022723"/>
    </source>
</evidence>
<keyword evidence="12" id="KW-0472">Membrane</keyword>
<evidence type="ECO:0000313" key="14">
    <source>
        <dbReference type="EMBL" id="WMV17535.1"/>
    </source>
</evidence>
<feature type="transmembrane region" description="Helical" evidence="12">
    <location>
        <begin position="134"/>
        <end position="156"/>
    </location>
</feature>
<name>A0AAF0QA19_SOLVR</name>
<evidence type="ECO:0000313" key="15">
    <source>
        <dbReference type="Proteomes" id="UP001234989"/>
    </source>
</evidence>
<evidence type="ECO:0000256" key="11">
    <source>
        <dbReference type="SAM" id="MobiDB-lite"/>
    </source>
</evidence>
<dbReference type="GO" id="GO:0097354">
    <property type="term" value="P:prenylation"/>
    <property type="evidence" value="ECO:0007669"/>
    <property type="project" value="UniProtKB-UniRule"/>
</dbReference>
<evidence type="ECO:0000259" key="13">
    <source>
        <dbReference type="Pfam" id="PF00432"/>
    </source>
</evidence>
<proteinExistence type="inferred from homology"/>
<dbReference type="EC" id="2.5.1.58" evidence="2 10"/>
<feature type="compositionally biased region" description="Acidic residues" evidence="11">
    <location>
        <begin position="314"/>
        <end position="329"/>
    </location>
</feature>
<dbReference type="Proteomes" id="UP001234989">
    <property type="component" value="Chromosome 2"/>
</dbReference>
<comment type="subunit">
    <text evidence="10">Heterodimer of FTA and FTB.</text>
</comment>
<evidence type="ECO:0000256" key="12">
    <source>
        <dbReference type="SAM" id="Phobius"/>
    </source>
</evidence>
<evidence type="ECO:0000256" key="8">
    <source>
        <dbReference type="ARBA" id="ARBA00022833"/>
    </source>
</evidence>
<comment type="cofactor">
    <cofactor evidence="10">
        <name>Zn(2+)</name>
        <dbReference type="ChEBI" id="CHEBI:29105"/>
    </cofactor>
    <text evidence="10">Binds 1 zinc ion per subunit.</text>
</comment>
<dbReference type="GO" id="GO:0005965">
    <property type="term" value="C:protein farnesyltransferase complex"/>
    <property type="evidence" value="ECO:0007669"/>
    <property type="project" value="UniProtKB-UniRule"/>
</dbReference>
<evidence type="ECO:0000256" key="5">
    <source>
        <dbReference type="ARBA" id="ARBA00022679"/>
    </source>
</evidence>
<organism evidence="14 15">
    <name type="scientific">Solanum verrucosum</name>
    <dbReference type="NCBI Taxonomy" id="315347"/>
    <lineage>
        <taxon>Eukaryota</taxon>
        <taxon>Viridiplantae</taxon>
        <taxon>Streptophyta</taxon>
        <taxon>Embryophyta</taxon>
        <taxon>Tracheophyta</taxon>
        <taxon>Spermatophyta</taxon>
        <taxon>Magnoliopsida</taxon>
        <taxon>eudicotyledons</taxon>
        <taxon>Gunneridae</taxon>
        <taxon>Pentapetalae</taxon>
        <taxon>asterids</taxon>
        <taxon>lamiids</taxon>
        <taxon>Solanales</taxon>
        <taxon>Solanaceae</taxon>
        <taxon>Solanoideae</taxon>
        <taxon>Solaneae</taxon>
        <taxon>Solanum</taxon>
    </lineage>
</organism>
<dbReference type="InterPro" id="IPR008930">
    <property type="entry name" value="Terpenoid_cyclase/PrenylTrfase"/>
</dbReference>
<evidence type="ECO:0000256" key="9">
    <source>
        <dbReference type="ARBA" id="ARBA00050225"/>
    </source>
</evidence>
<keyword evidence="12" id="KW-1133">Transmembrane helix</keyword>
<keyword evidence="4 10" id="KW-0637">Prenyltransferase</keyword>
<dbReference type="GO" id="GO:0004660">
    <property type="term" value="F:protein farnesyltransferase activity"/>
    <property type="evidence" value="ECO:0007669"/>
    <property type="project" value="UniProtKB-UniRule"/>
</dbReference>
<dbReference type="InterPro" id="IPR045089">
    <property type="entry name" value="PGGT1B-like"/>
</dbReference>
<dbReference type="Gene3D" id="1.50.10.20">
    <property type="match status" value="1"/>
</dbReference>
<sequence length="470" mass="52826">MESRKVTKTLEDQWVVERRVREIYDYFYSISPNSLPNLIELERDKHFDYLSQGLRKLGPSFSVLDASRPWLCYWILHSIALLGESIDAKLESDATDFLTRCQMPHLATTYAAVNSLITLGKPEALSSINRCTSYSMFLLVSYLLFIPVDIDLIICLREKLYTFLLRMKDASGGFRMHDGGEVDVRACYTAISVANILNIVDDELIHGVGNYILSCQTYEGGIAGEPGSEAHGGYTFCGLAAMILINEVNRLDLPGLMDWVVFRQGVEGGFQGRTNKLVDGCYSFWQGAVVFLIQRLNLVVHEQLGLSNDLSTESADDSSESELSDEEEHLEGTSSHVQETFPLGQEGAGQDNASDSPKIADTGYEFINRPIAMQPLFDSMYLQQYVLLCSQIEVGGFRDKPGKGRDYYHTCYCLSGLSIAQYSWTDEADSPPLPRDVFGPYSKCLLEQVHPLFNVELDRYYEARKYFSGL</sequence>
<gene>
    <name evidence="14" type="ORF">MTR67_010920</name>
</gene>
<dbReference type="FunFam" id="1.50.10.20:FF:000017">
    <property type="entry name" value="Protein farnesyltransferase subunit beta"/>
    <property type="match status" value="1"/>
</dbReference>
<evidence type="ECO:0000256" key="4">
    <source>
        <dbReference type="ARBA" id="ARBA00022602"/>
    </source>
</evidence>
<dbReference type="AlphaFoldDB" id="A0AAF0QA19"/>
<protein>
    <recommendedName>
        <fullName evidence="3 10">Protein farnesyltransferase subunit beta</fullName>
        <shortName evidence="10">FTase-beta</shortName>
        <ecNumber evidence="2 10">2.5.1.58</ecNumber>
    </recommendedName>
</protein>
<comment type="function">
    <text evidence="10">Catalyzes the transfer of a farnesyl moiety from farnesyl diphosphate to a cysteine at the fourth position from the C-terminus of several proteins. The beta subunit is responsible for peptide-binding.</text>
</comment>
<comment type="similarity">
    <text evidence="1 10">Belongs to the protein prenyltransferase subunit beta family.</text>
</comment>
<dbReference type="PANTHER" id="PTHR11774">
    <property type="entry name" value="GERANYLGERANYL TRANSFERASE TYPE BETA SUBUNIT"/>
    <property type="match status" value="1"/>
</dbReference>
<reference evidence="14" key="1">
    <citation type="submission" date="2023-08" db="EMBL/GenBank/DDBJ databases">
        <title>A de novo genome assembly of Solanum verrucosum Schlechtendal, a Mexican diploid species geographically isolated from the other diploid A-genome species in potato relatives.</title>
        <authorList>
            <person name="Hosaka K."/>
        </authorList>
    </citation>
    <scope>NUCLEOTIDE SEQUENCE</scope>
    <source>
        <tissue evidence="14">Young leaves</tissue>
    </source>
</reference>
<dbReference type="InterPro" id="IPR026872">
    <property type="entry name" value="FTB"/>
</dbReference>
<dbReference type="Pfam" id="PF00432">
    <property type="entry name" value="Prenyltrans"/>
    <property type="match status" value="1"/>
</dbReference>
<comment type="catalytic activity">
    <reaction evidence="9">
        <text>L-cysteinyl-[protein] + (2E,6E)-farnesyl diphosphate = S-(2E,6E)-farnesyl-L-cysteinyl-[protein] + diphosphate</text>
        <dbReference type="Rhea" id="RHEA:13345"/>
        <dbReference type="Rhea" id="RHEA-COMP:10131"/>
        <dbReference type="Rhea" id="RHEA-COMP:11535"/>
        <dbReference type="ChEBI" id="CHEBI:29950"/>
        <dbReference type="ChEBI" id="CHEBI:33019"/>
        <dbReference type="ChEBI" id="CHEBI:86019"/>
        <dbReference type="ChEBI" id="CHEBI:175763"/>
        <dbReference type="EC" id="2.5.1.58"/>
    </reaction>
</comment>
<feature type="region of interest" description="Disordered" evidence="11">
    <location>
        <begin position="309"/>
        <end position="335"/>
    </location>
</feature>
<dbReference type="PANTHER" id="PTHR11774:SF6">
    <property type="entry name" value="PROTEIN FARNESYLTRANSFERASE SUBUNIT BETA"/>
    <property type="match status" value="1"/>
</dbReference>
<dbReference type="GO" id="GO:0008270">
    <property type="term" value="F:zinc ion binding"/>
    <property type="evidence" value="ECO:0007669"/>
    <property type="project" value="UniProtKB-UniRule"/>
</dbReference>
<feature type="domain" description="Prenyltransferase alpha-alpha toroid" evidence="13">
    <location>
        <begin position="41"/>
        <end position="455"/>
    </location>
</feature>
<keyword evidence="6 10" id="KW-0479">Metal-binding</keyword>
<evidence type="ECO:0000256" key="7">
    <source>
        <dbReference type="ARBA" id="ARBA00022737"/>
    </source>
</evidence>
<evidence type="ECO:0000256" key="1">
    <source>
        <dbReference type="ARBA" id="ARBA00010497"/>
    </source>
</evidence>
<keyword evidence="7" id="KW-0677">Repeat</keyword>
<dbReference type="SUPFAM" id="SSF48239">
    <property type="entry name" value="Terpenoid cyclases/Protein prenyltransferases"/>
    <property type="match status" value="1"/>
</dbReference>
<keyword evidence="15" id="KW-1185">Reference proteome</keyword>
<dbReference type="InterPro" id="IPR001330">
    <property type="entry name" value="Prenyltrans"/>
</dbReference>
<dbReference type="EMBL" id="CP133613">
    <property type="protein sequence ID" value="WMV17535.1"/>
    <property type="molecule type" value="Genomic_DNA"/>
</dbReference>